<dbReference type="Proteomes" id="UP000192923">
    <property type="component" value="Unassembled WGS sequence"/>
</dbReference>
<keyword evidence="1" id="KW-0472">Membrane</keyword>
<protein>
    <submittedName>
        <fullName evidence="2">Uncharacterized protein</fullName>
    </submittedName>
</protein>
<dbReference type="AlphaFoldDB" id="A0A1Y6CX85"/>
<keyword evidence="3" id="KW-1185">Reference proteome</keyword>
<evidence type="ECO:0000256" key="1">
    <source>
        <dbReference type="SAM" id="Phobius"/>
    </source>
</evidence>
<feature type="transmembrane region" description="Helical" evidence="1">
    <location>
        <begin position="180"/>
        <end position="204"/>
    </location>
</feature>
<reference evidence="2 3" key="1">
    <citation type="submission" date="2016-12" db="EMBL/GenBank/DDBJ databases">
        <authorList>
            <person name="Song W.-J."/>
            <person name="Kurnit D.M."/>
        </authorList>
    </citation>
    <scope>NUCLEOTIDE SEQUENCE [LARGE SCALE GENOMIC DNA]</scope>
    <source>
        <strain evidence="2 3">175</strain>
    </source>
</reference>
<keyword evidence="1" id="KW-1133">Transmembrane helix</keyword>
<name>A0A1Y6CX85_9GAMM</name>
<keyword evidence="1" id="KW-0812">Transmembrane</keyword>
<proteinExistence type="predicted"/>
<gene>
    <name evidence="2" type="ORF">SAMN02949497_2310</name>
</gene>
<evidence type="ECO:0000313" key="2">
    <source>
        <dbReference type="EMBL" id="SMF94971.1"/>
    </source>
</evidence>
<organism evidence="2 3">
    <name type="scientific">Methylomagnum ishizawai</name>
    <dbReference type="NCBI Taxonomy" id="1760988"/>
    <lineage>
        <taxon>Bacteria</taxon>
        <taxon>Pseudomonadati</taxon>
        <taxon>Pseudomonadota</taxon>
        <taxon>Gammaproteobacteria</taxon>
        <taxon>Methylococcales</taxon>
        <taxon>Methylococcaceae</taxon>
        <taxon>Methylomagnum</taxon>
    </lineage>
</organism>
<evidence type="ECO:0000313" key="3">
    <source>
        <dbReference type="Proteomes" id="UP000192923"/>
    </source>
</evidence>
<sequence length="254" mass="29417">MFPITRSRRARGGLLVLALLLCHLAYGGQVRSLFNPNNFIAEDGALLTEQFWSTPDNKLYGKAMTEWEDADFSELETELRRAVYVLSLSQNPYRHVQVDRLQRAVDLVPSFKLWVRHAKEGAAPVEGERKFAKDKPAAQAEPKFAGLKGKALAWIEAALPVWLVKSYYWQRLGFYSGKYILPYLLPTFIVSVSASVSGMVWYHLYRRLNVFYCPKCKTRDRAKLRVGTRTFKSIFRRGKRKCYCSVCNYKWIQR</sequence>
<dbReference type="RefSeq" id="WP_125468898.1">
    <property type="nucleotide sequence ID" value="NZ_FXAM01000001.1"/>
</dbReference>
<dbReference type="EMBL" id="FXAM01000001">
    <property type="protein sequence ID" value="SMF94971.1"/>
    <property type="molecule type" value="Genomic_DNA"/>
</dbReference>
<accession>A0A1Y6CX85</accession>